<reference evidence="1 2" key="1">
    <citation type="journal article" date="2020" name="Genome Biol. Evol.">
        <title>A new high-quality draft genome assembly of the Chinese cordyceps Ophiocordyceps sinensis.</title>
        <authorList>
            <person name="Shu R."/>
            <person name="Zhang J."/>
            <person name="Meng Q."/>
            <person name="Zhang H."/>
            <person name="Zhou G."/>
            <person name="Li M."/>
            <person name="Wu P."/>
            <person name="Zhao Y."/>
            <person name="Chen C."/>
            <person name="Qin Q."/>
        </authorList>
    </citation>
    <scope>NUCLEOTIDE SEQUENCE [LARGE SCALE GENOMIC DNA]</scope>
    <source>
        <strain evidence="1 2">IOZ07</strain>
    </source>
</reference>
<dbReference type="AlphaFoldDB" id="A0A8H4PG28"/>
<comment type="caution">
    <text evidence="1">The sequence shown here is derived from an EMBL/GenBank/DDBJ whole genome shotgun (WGS) entry which is preliminary data.</text>
</comment>
<gene>
    <name evidence="1" type="ORF">G6O67_008474</name>
</gene>
<name>A0A8H4PG28_9HYPO</name>
<keyword evidence="2" id="KW-1185">Reference proteome</keyword>
<dbReference type="Proteomes" id="UP000557566">
    <property type="component" value="Unassembled WGS sequence"/>
</dbReference>
<evidence type="ECO:0000313" key="2">
    <source>
        <dbReference type="Proteomes" id="UP000557566"/>
    </source>
</evidence>
<proteinExistence type="predicted"/>
<evidence type="ECO:0000313" key="1">
    <source>
        <dbReference type="EMBL" id="KAF4504307.1"/>
    </source>
</evidence>
<organism evidence="1 2">
    <name type="scientific">Ophiocordyceps sinensis</name>
    <dbReference type="NCBI Taxonomy" id="72228"/>
    <lineage>
        <taxon>Eukaryota</taxon>
        <taxon>Fungi</taxon>
        <taxon>Dikarya</taxon>
        <taxon>Ascomycota</taxon>
        <taxon>Pezizomycotina</taxon>
        <taxon>Sordariomycetes</taxon>
        <taxon>Hypocreomycetidae</taxon>
        <taxon>Hypocreales</taxon>
        <taxon>Ophiocordycipitaceae</taxon>
        <taxon>Ophiocordyceps</taxon>
    </lineage>
</organism>
<sequence length="125" mass="13968">MSSRPEETIHFLSLVNEIVKLRNRRDQTADGAADHDRGVPIPHIERKPTCSLLGDVFHVCGCKNHPTATGSRTREALQFRQGQTPTSSDVVGSLFRGNRYLARSFFASSHWTQRLASGLSLEKHL</sequence>
<protein>
    <submittedName>
        <fullName evidence="1">Uncharacterized protein</fullName>
    </submittedName>
</protein>
<accession>A0A8H4PG28</accession>
<dbReference type="EMBL" id="JAAVMX010000011">
    <property type="protein sequence ID" value="KAF4504307.1"/>
    <property type="molecule type" value="Genomic_DNA"/>
</dbReference>